<dbReference type="AlphaFoldDB" id="A0A484KRA5"/>
<gene>
    <name evidence="1" type="ORF">CCAM_LOCUS9636</name>
</gene>
<accession>A0A484KRA5</accession>
<dbReference type="OrthoDB" id="1785717at2759"/>
<proteinExistence type="predicted"/>
<sequence length="160" mass="15736">MKLDKSSIPPVSVITPTPAGIAAAAAVSIASITATSIASSASLTAATTISTAAATIASSATSLTATSAISAATTIASTTSLAATAVTSTPSSTSAARLGLVDGDVTSVKVTAVHLFNRLPHGALVLEGDESKSSRSARIAIIDDLIQQKTETIGIRTSQI</sequence>
<protein>
    <submittedName>
        <fullName evidence="1">Uncharacterized protein</fullName>
    </submittedName>
</protein>
<name>A0A484KRA5_9ASTE</name>
<evidence type="ECO:0000313" key="2">
    <source>
        <dbReference type="Proteomes" id="UP000595140"/>
    </source>
</evidence>
<organism evidence="1 2">
    <name type="scientific">Cuscuta campestris</name>
    <dbReference type="NCBI Taxonomy" id="132261"/>
    <lineage>
        <taxon>Eukaryota</taxon>
        <taxon>Viridiplantae</taxon>
        <taxon>Streptophyta</taxon>
        <taxon>Embryophyta</taxon>
        <taxon>Tracheophyta</taxon>
        <taxon>Spermatophyta</taxon>
        <taxon>Magnoliopsida</taxon>
        <taxon>eudicotyledons</taxon>
        <taxon>Gunneridae</taxon>
        <taxon>Pentapetalae</taxon>
        <taxon>asterids</taxon>
        <taxon>lamiids</taxon>
        <taxon>Solanales</taxon>
        <taxon>Convolvulaceae</taxon>
        <taxon>Cuscuteae</taxon>
        <taxon>Cuscuta</taxon>
        <taxon>Cuscuta subgen. Grammica</taxon>
        <taxon>Cuscuta sect. Cleistogrammica</taxon>
    </lineage>
</organism>
<evidence type="ECO:0000313" key="1">
    <source>
        <dbReference type="EMBL" id="VFQ67860.1"/>
    </source>
</evidence>
<dbReference type="EMBL" id="OOIL02000657">
    <property type="protein sequence ID" value="VFQ67860.1"/>
    <property type="molecule type" value="Genomic_DNA"/>
</dbReference>
<keyword evidence="2" id="KW-1185">Reference proteome</keyword>
<reference evidence="1 2" key="1">
    <citation type="submission" date="2018-04" db="EMBL/GenBank/DDBJ databases">
        <authorList>
            <person name="Vogel A."/>
        </authorList>
    </citation>
    <scope>NUCLEOTIDE SEQUENCE [LARGE SCALE GENOMIC DNA]</scope>
</reference>
<dbReference type="Proteomes" id="UP000595140">
    <property type="component" value="Unassembled WGS sequence"/>
</dbReference>